<name>A0A0H3B5X3_YERPY</name>
<organism evidence="1">
    <name type="scientific">Yersinia pseudotuberculosis serotype O:3 (strain YPIII)</name>
    <dbReference type="NCBI Taxonomy" id="502800"/>
    <lineage>
        <taxon>Bacteria</taxon>
        <taxon>Pseudomonadati</taxon>
        <taxon>Pseudomonadota</taxon>
        <taxon>Gammaproteobacteria</taxon>
        <taxon>Enterobacterales</taxon>
        <taxon>Yersiniaceae</taxon>
        <taxon>Yersinia</taxon>
    </lineage>
</organism>
<gene>
    <name evidence="1" type="ordered locus">YPK_3667</name>
</gene>
<accession>A0A0H3B5X3</accession>
<dbReference type="EMBL" id="CP000950">
    <property type="protein sequence ID" value="ACA69934.1"/>
    <property type="molecule type" value="Genomic_DNA"/>
</dbReference>
<evidence type="ECO:0000313" key="1">
    <source>
        <dbReference type="EMBL" id="ACA69934.1"/>
    </source>
</evidence>
<dbReference type="PATRIC" id="fig|502800.11.peg.11"/>
<proteinExistence type="predicted"/>
<sequence length="40" mass="4636">MENNICCPVDADLKDRFSQIDTNDFYRVHDAVPLKKEHSA</sequence>
<dbReference type="AlphaFoldDB" id="A0A0H3B5X3"/>
<dbReference type="KEGG" id="ypy:YPK_3667"/>
<protein>
    <submittedName>
        <fullName evidence="1">Uncharacterized protein</fullName>
    </submittedName>
</protein>
<reference evidence="1" key="1">
    <citation type="submission" date="2008-02" db="EMBL/GenBank/DDBJ databases">
        <title>Complete sequence of Yersinia pseudotuberculosis YPIII.</title>
        <authorList>
            <consortium name="US DOE Joint Genome Institute"/>
            <person name="Challacombe J.F."/>
            <person name="Bruce D."/>
            <person name="Detter J.C."/>
            <person name="Green L."/>
            <person name="Land M."/>
            <person name="Munk C."/>
            <person name="Lindler L.E."/>
            <person name="Nikolich M.P."/>
            <person name="Brettin T."/>
        </authorList>
    </citation>
    <scope>NUCLEOTIDE SEQUENCE</scope>
    <source>
        <strain evidence="1">YPIII</strain>
    </source>
</reference>